<keyword evidence="1" id="KW-1133">Transmembrane helix</keyword>
<proteinExistence type="predicted"/>
<feature type="transmembrane region" description="Helical" evidence="1">
    <location>
        <begin position="121"/>
        <end position="140"/>
    </location>
</feature>
<keyword evidence="1" id="KW-0472">Membrane</keyword>
<sequence length="194" mass="22367">METVGTILHLIDLFLFGGYGLFTLVLIIASLFLRHHPVIMGLANAANRIIIFAGLAYLVLWMSALTISLAADLPEDERASLLNRIAGPYAWAYWFQHIFYITLSQLLWFKWIARNRVTRLLIGFLLFLNFEKFVILVTSLHRDYLPSSWSMTQGYSLFGYALLGLTERLLFYGGLCVIYYFVKLEIDKRRDAVN</sequence>
<dbReference type="EMBL" id="JRLY01000002">
    <property type="protein sequence ID" value="KGO94313.1"/>
    <property type="molecule type" value="Genomic_DNA"/>
</dbReference>
<keyword evidence="3" id="KW-1185">Reference proteome</keyword>
<feature type="transmembrane region" description="Helical" evidence="1">
    <location>
        <begin position="6"/>
        <end position="33"/>
    </location>
</feature>
<comment type="caution">
    <text evidence="2">The sequence shown here is derived from an EMBL/GenBank/DDBJ whole genome shotgun (WGS) entry which is preliminary data.</text>
</comment>
<feature type="transmembrane region" description="Helical" evidence="1">
    <location>
        <begin position="91"/>
        <end position="109"/>
    </location>
</feature>
<feature type="transmembrane region" description="Helical" evidence="1">
    <location>
        <begin position="45"/>
        <end position="71"/>
    </location>
</feature>
<dbReference type="OrthoDB" id="1357554at2"/>
<gene>
    <name evidence="2" type="ORF">Q766_05180</name>
</gene>
<feature type="transmembrane region" description="Helical" evidence="1">
    <location>
        <begin position="160"/>
        <end position="182"/>
    </location>
</feature>
<protein>
    <submittedName>
        <fullName evidence="2">Uncharacterized protein</fullName>
    </submittedName>
</protein>
<keyword evidence="1" id="KW-0812">Transmembrane</keyword>
<dbReference type="RefSeq" id="WP_026990405.1">
    <property type="nucleotide sequence ID" value="NZ_AUGP01000017.1"/>
</dbReference>
<reference evidence="2 3" key="1">
    <citation type="submission" date="2013-09" db="EMBL/GenBank/DDBJ databases">
        <authorList>
            <person name="Zeng Z."/>
            <person name="Chen C."/>
        </authorList>
    </citation>
    <scope>NUCLEOTIDE SEQUENCE [LARGE SCALE GENOMIC DNA]</scope>
    <source>
        <strain evidence="2 3">WB 4.1-42</strain>
    </source>
</reference>
<dbReference type="eggNOG" id="COG5557">
    <property type="taxonomic scope" value="Bacteria"/>
</dbReference>
<evidence type="ECO:0000313" key="3">
    <source>
        <dbReference type="Proteomes" id="UP000030111"/>
    </source>
</evidence>
<organism evidence="2 3">
    <name type="scientific">Flavobacterium subsaxonicum WB 4.1-42 = DSM 21790</name>
    <dbReference type="NCBI Taxonomy" id="1121898"/>
    <lineage>
        <taxon>Bacteria</taxon>
        <taxon>Pseudomonadati</taxon>
        <taxon>Bacteroidota</taxon>
        <taxon>Flavobacteriia</taxon>
        <taxon>Flavobacteriales</taxon>
        <taxon>Flavobacteriaceae</taxon>
        <taxon>Flavobacterium</taxon>
    </lineage>
</organism>
<name>A0A0A2MS82_9FLAO</name>
<dbReference type="Proteomes" id="UP000030111">
    <property type="component" value="Unassembled WGS sequence"/>
</dbReference>
<dbReference type="STRING" id="1121898.GCA_000422725_01531"/>
<evidence type="ECO:0000256" key="1">
    <source>
        <dbReference type="SAM" id="Phobius"/>
    </source>
</evidence>
<accession>A0A0A2MS82</accession>
<dbReference type="AlphaFoldDB" id="A0A0A2MS82"/>
<evidence type="ECO:0000313" key="2">
    <source>
        <dbReference type="EMBL" id="KGO94313.1"/>
    </source>
</evidence>